<evidence type="ECO:0000256" key="9">
    <source>
        <dbReference type="ARBA" id="ARBA00032492"/>
    </source>
</evidence>
<comment type="cofactor">
    <cofactor evidence="1">
        <name>Mg(2+)</name>
        <dbReference type="ChEBI" id="CHEBI:18420"/>
    </cofactor>
</comment>
<name>A0ABS4JLZ5_9BACL</name>
<dbReference type="RefSeq" id="WP_209864629.1">
    <property type="nucleotide sequence ID" value="NZ_JAGGLD010000006.1"/>
</dbReference>
<comment type="similarity">
    <text evidence="2">Belongs to the glucose-1-phosphate thymidylyltransferase family.</text>
</comment>
<evidence type="ECO:0000256" key="11">
    <source>
        <dbReference type="ARBA" id="ARBA00049336"/>
    </source>
</evidence>
<evidence type="ECO:0000256" key="7">
    <source>
        <dbReference type="ARBA" id="ARBA00022723"/>
    </source>
</evidence>
<organism evidence="13 14">
    <name type="scientific">Paenibacillus shirakamiensis</name>
    <dbReference type="NCBI Taxonomy" id="1265935"/>
    <lineage>
        <taxon>Bacteria</taxon>
        <taxon>Bacillati</taxon>
        <taxon>Bacillota</taxon>
        <taxon>Bacilli</taxon>
        <taxon>Bacillales</taxon>
        <taxon>Paenibacillaceae</taxon>
        <taxon>Paenibacillus</taxon>
    </lineage>
</organism>
<sequence>MKGVILAGGTGTRLQPLTRLINKHLLQVGKHPMISYAIERLRQAGITDVMIVISKQSAGLYTEYLGSGEDHGVQITYKIQEAAGGIAEALQLTRSYISPGEKFVVLLGDNLFQEDLSPYVKSYEKQDPGSARILLKPVDDPHRYGVPVFDNQDPKLISHIEEKPADPKSGYCVTGIYMYDDEVFKYIGEVTRSARGEMEITDVNNRYARQGKLEYDVLQGWWGDAGTFESLEEANTMMRGMIP</sequence>
<evidence type="ECO:0000256" key="1">
    <source>
        <dbReference type="ARBA" id="ARBA00001946"/>
    </source>
</evidence>
<evidence type="ECO:0000256" key="10">
    <source>
        <dbReference type="ARBA" id="ARBA00032598"/>
    </source>
</evidence>
<dbReference type="Gene3D" id="3.90.550.10">
    <property type="entry name" value="Spore Coat Polysaccharide Biosynthesis Protein SpsA, Chain A"/>
    <property type="match status" value="1"/>
</dbReference>
<evidence type="ECO:0000256" key="6">
    <source>
        <dbReference type="ARBA" id="ARBA00022695"/>
    </source>
</evidence>
<comment type="caution">
    <text evidence="13">The sequence shown here is derived from an EMBL/GenBank/DDBJ whole genome shotgun (WGS) entry which is preliminary data.</text>
</comment>
<evidence type="ECO:0000313" key="13">
    <source>
        <dbReference type="EMBL" id="MBP2002126.1"/>
    </source>
</evidence>
<keyword evidence="14" id="KW-1185">Reference proteome</keyword>
<keyword evidence="5 13" id="KW-0808">Transferase</keyword>
<dbReference type="SUPFAM" id="SSF53448">
    <property type="entry name" value="Nucleotide-diphospho-sugar transferases"/>
    <property type="match status" value="1"/>
</dbReference>
<proteinExistence type="inferred from homology"/>
<evidence type="ECO:0000313" key="14">
    <source>
        <dbReference type="Proteomes" id="UP001519288"/>
    </source>
</evidence>
<evidence type="ECO:0000256" key="5">
    <source>
        <dbReference type="ARBA" id="ARBA00022679"/>
    </source>
</evidence>
<dbReference type="InterPro" id="IPR005907">
    <property type="entry name" value="G1P_thy_trans_s"/>
</dbReference>
<dbReference type="PANTHER" id="PTHR43532:SF1">
    <property type="entry name" value="GLUCOSE-1-PHOSPHATE THYMIDYLYLTRANSFERASE 1"/>
    <property type="match status" value="1"/>
</dbReference>
<dbReference type="InterPro" id="IPR005835">
    <property type="entry name" value="NTP_transferase_dom"/>
</dbReference>
<protein>
    <recommendedName>
        <fullName evidence="4">Glucose-1-phosphate thymidylyltransferase</fullName>
        <ecNumber evidence="3">2.7.7.24</ecNumber>
    </recommendedName>
    <alternativeName>
        <fullName evidence="10">dTDP-glucose pyrophosphorylase</fullName>
    </alternativeName>
    <alternativeName>
        <fullName evidence="9">dTDP-glucose synthase</fullName>
    </alternativeName>
</protein>
<evidence type="ECO:0000256" key="2">
    <source>
        <dbReference type="ARBA" id="ARBA00010480"/>
    </source>
</evidence>
<keyword evidence="8" id="KW-0460">Magnesium</keyword>
<dbReference type="GO" id="GO:0008879">
    <property type="term" value="F:glucose-1-phosphate thymidylyltransferase activity"/>
    <property type="evidence" value="ECO:0007669"/>
    <property type="project" value="UniProtKB-EC"/>
</dbReference>
<dbReference type="Pfam" id="PF00483">
    <property type="entry name" value="NTP_transferase"/>
    <property type="match status" value="1"/>
</dbReference>
<accession>A0ABS4JLZ5</accession>
<dbReference type="EC" id="2.7.7.24" evidence="3"/>
<feature type="domain" description="Nucleotidyl transferase" evidence="12">
    <location>
        <begin position="2"/>
        <end position="236"/>
    </location>
</feature>
<keyword evidence="7" id="KW-0479">Metal-binding</keyword>
<comment type="catalytic activity">
    <reaction evidence="11">
        <text>dTTP + alpha-D-glucose 1-phosphate + H(+) = dTDP-alpha-D-glucose + diphosphate</text>
        <dbReference type="Rhea" id="RHEA:15225"/>
        <dbReference type="ChEBI" id="CHEBI:15378"/>
        <dbReference type="ChEBI" id="CHEBI:33019"/>
        <dbReference type="ChEBI" id="CHEBI:37568"/>
        <dbReference type="ChEBI" id="CHEBI:57477"/>
        <dbReference type="ChEBI" id="CHEBI:58601"/>
        <dbReference type="EC" id="2.7.7.24"/>
    </reaction>
</comment>
<evidence type="ECO:0000256" key="4">
    <source>
        <dbReference type="ARBA" id="ARBA00017654"/>
    </source>
</evidence>
<evidence type="ECO:0000256" key="3">
    <source>
        <dbReference type="ARBA" id="ARBA00012461"/>
    </source>
</evidence>
<gene>
    <name evidence="13" type="ORF">J2Z69_003183</name>
</gene>
<dbReference type="Proteomes" id="UP001519288">
    <property type="component" value="Unassembled WGS sequence"/>
</dbReference>
<evidence type="ECO:0000256" key="8">
    <source>
        <dbReference type="ARBA" id="ARBA00022842"/>
    </source>
</evidence>
<dbReference type="PANTHER" id="PTHR43532">
    <property type="entry name" value="GLUCOSE-1-PHOSPHATE THYMIDYLYLTRANSFERASE"/>
    <property type="match status" value="1"/>
</dbReference>
<evidence type="ECO:0000259" key="12">
    <source>
        <dbReference type="Pfam" id="PF00483"/>
    </source>
</evidence>
<reference evidence="13 14" key="1">
    <citation type="submission" date="2021-03" db="EMBL/GenBank/DDBJ databases">
        <title>Genomic Encyclopedia of Type Strains, Phase IV (KMG-IV): sequencing the most valuable type-strain genomes for metagenomic binning, comparative biology and taxonomic classification.</title>
        <authorList>
            <person name="Goeker M."/>
        </authorList>
    </citation>
    <scope>NUCLEOTIDE SEQUENCE [LARGE SCALE GENOMIC DNA]</scope>
    <source>
        <strain evidence="13 14">DSM 26806</strain>
    </source>
</reference>
<keyword evidence="6 13" id="KW-0548">Nucleotidyltransferase</keyword>
<dbReference type="EMBL" id="JAGGLD010000006">
    <property type="protein sequence ID" value="MBP2002126.1"/>
    <property type="molecule type" value="Genomic_DNA"/>
</dbReference>
<dbReference type="InterPro" id="IPR029044">
    <property type="entry name" value="Nucleotide-diphossugar_trans"/>
</dbReference>